<dbReference type="GO" id="GO:0016787">
    <property type="term" value="F:hydrolase activity"/>
    <property type="evidence" value="ECO:0007669"/>
    <property type="project" value="UniProtKB-KW"/>
</dbReference>
<keyword evidence="4" id="KW-0460">Magnesium</keyword>
<evidence type="ECO:0000313" key="6">
    <source>
        <dbReference type="EMBL" id="RLP82982.1"/>
    </source>
</evidence>
<name>A0A3L7AUI4_9MICO</name>
<protein>
    <submittedName>
        <fullName evidence="6">PIN domain-containing protein</fullName>
    </submittedName>
</protein>
<accession>A0A3L7AUI4</accession>
<feature type="domain" description="PIN" evidence="5">
    <location>
        <begin position="4"/>
        <end position="117"/>
    </location>
</feature>
<keyword evidence="3" id="KW-0378">Hydrolase</keyword>
<dbReference type="GO" id="GO:0046872">
    <property type="term" value="F:metal ion binding"/>
    <property type="evidence" value="ECO:0007669"/>
    <property type="project" value="UniProtKB-KW"/>
</dbReference>
<proteinExistence type="predicted"/>
<keyword evidence="1" id="KW-0540">Nuclease</keyword>
<keyword evidence="2" id="KW-0479">Metal-binding</keyword>
<sequence length="194" mass="21710">MFTALLDTNILWPSLQRDFFLSLAIEGSFRPVWSEAILDELEESETRKLIARRRLTPIRAQLSAMRLTDRMRHVFPEALVHGWEPLDGTFGLPDRDDEHVVAAAQVAGAGFIVTDNLKDFPVALLPVSITPVSARKFAFDIVSDSPLRALSALEEISQRSGLYGPETTSEQIISHLELRYGFTDTAELLRLAAF</sequence>
<dbReference type="RefSeq" id="WP_121688120.1">
    <property type="nucleotide sequence ID" value="NZ_RCUY01000005.1"/>
</dbReference>
<evidence type="ECO:0000256" key="3">
    <source>
        <dbReference type="ARBA" id="ARBA00022801"/>
    </source>
</evidence>
<dbReference type="Pfam" id="PF13470">
    <property type="entry name" value="PIN_3"/>
    <property type="match status" value="1"/>
</dbReference>
<evidence type="ECO:0000313" key="7">
    <source>
        <dbReference type="Proteomes" id="UP000269438"/>
    </source>
</evidence>
<evidence type="ECO:0000256" key="1">
    <source>
        <dbReference type="ARBA" id="ARBA00022722"/>
    </source>
</evidence>
<dbReference type="SUPFAM" id="SSF88723">
    <property type="entry name" value="PIN domain-like"/>
    <property type="match status" value="1"/>
</dbReference>
<keyword evidence="7" id="KW-1185">Reference proteome</keyword>
<dbReference type="GO" id="GO:0004518">
    <property type="term" value="F:nuclease activity"/>
    <property type="evidence" value="ECO:0007669"/>
    <property type="project" value="UniProtKB-KW"/>
</dbReference>
<evidence type="ECO:0000259" key="5">
    <source>
        <dbReference type="Pfam" id="PF13470"/>
    </source>
</evidence>
<reference evidence="6 7" key="1">
    <citation type="submission" date="2018-10" db="EMBL/GenBank/DDBJ databases">
        <authorList>
            <person name="Li J."/>
        </authorList>
    </citation>
    <scope>NUCLEOTIDE SEQUENCE [LARGE SCALE GENOMIC DNA]</scope>
    <source>
        <strain evidence="6 7">JCM 11654</strain>
    </source>
</reference>
<dbReference type="AlphaFoldDB" id="A0A3L7AUI4"/>
<dbReference type="InterPro" id="IPR029060">
    <property type="entry name" value="PIN-like_dom_sf"/>
</dbReference>
<gene>
    <name evidence="6" type="ORF">D9V34_06980</name>
</gene>
<evidence type="ECO:0000256" key="4">
    <source>
        <dbReference type="ARBA" id="ARBA00022842"/>
    </source>
</evidence>
<dbReference type="InterPro" id="IPR002716">
    <property type="entry name" value="PIN_dom"/>
</dbReference>
<dbReference type="EMBL" id="RCUY01000005">
    <property type="protein sequence ID" value="RLP82982.1"/>
    <property type="molecule type" value="Genomic_DNA"/>
</dbReference>
<dbReference type="OrthoDB" id="113459at2"/>
<evidence type="ECO:0000256" key="2">
    <source>
        <dbReference type="ARBA" id="ARBA00022723"/>
    </source>
</evidence>
<organism evidence="6 7">
    <name type="scientific">Mycetocola lacteus</name>
    <dbReference type="NCBI Taxonomy" id="76637"/>
    <lineage>
        <taxon>Bacteria</taxon>
        <taxon>Bacillati</taxon>
        <taxon>Actinomycetota</taxon>
        <taxon>Actinomycetes</taxon>
        <taxon>Micrococcales</taxon>
        <taxon>Microbacteriaceae</taxon>
        <taxon>Mycetocola</taxon>
    </lineage>
</organism>
<dbReference type="Proteomes" id="UP000269438">
    <property type="component" value="Unassembled WGS sequence"/>
</dbReference>
<comment type="caution">
    <text evidence="6">The sequence shown here is derived from an EMBL/GenBank/DDBJ whole genome shotgun (WGS) entry which is preliminary data.</text>
</comment>